<dbReference type="InterPro" id="IPR032812">
    <property type="entry name" value="SbsA_Ig"/>
</dbReference>
<name>A0A6M1PQ37_9BACL</name>
<evidence type="ECO:0000256" key="2">
    <source>
        <dbReference type="SAM" id="MobiDB-lite"/>
    </source>
</evidence>
<evidence type="ECO:0000256" key="1">
    <source>
        <dbReference type="ARBA" id="ARBA00022729"/>
    </source>
</evidence>
<feature type="region of interest" description="Disordered" evidence="2">
    <location>
        <begin position="423"/>
        <end position="442"/>
    </location>
</feature>
<keyword evidence="5" id="KW-1185">Reference proteome</keyword>
<dbReference type="Proteomes" id="UP000480151">
    <property type="component" value="Unassembled WGS sequence"/>
</dbReference>
<dbReference type="InterPro" id="IPR001119">
    <property type="entry name" value="SLH_dom"/>
</dbReference>
<proteinExistence type="predicted"/>
<feature type="compositionally biased region" description="Basic and acidic residues" evidence="2">
    <location>
        <begin position="423"/>
        <end position="434"/>
    </location>
</feature>
<gene>
    <name evidence="4" type="ORF">G5B47_20100</name>
</gene>
<feature type="domain" description="SLH" evidence="3">
    <location>
        <begin position="463"/>
        <end position="519"/>
    </location>
</feature>
<dbReference type="PANTHER" id="PTHR43308:SF5">
    <property type="entry name" value="S-LAYER PROTEIN _ PEPTIDOGLYCAN ENDO-BETA-N-ACETYLGLUCOSAMINIDASE"/>
    <property type="match status" value="1"/>
</dbReference>
<evidence type="ECO:0000313" key="5">
    <source>
        <dbReference type="Proteomes" id="UP000480151"/>
    </source>
</evidence>
<dbReference type="Pfam" id="PF13205">
    <property type="entry name" value="Big_5"/>
    <property type="match status" value="1"/>
</dbReference>
<dbReference type="PROSITE" id="PS51272">
    <property type="entry name" value="SLH"/>
    <property type="match status" value="3"/>
</dbReference>
<dbReference type="PANTHER" id="PTHR43308">
    <property type="entry name" value="OUTER MEMBRANE PROTEIN ALPHA-RELATED"/>
    <property type="match status" value="1"/>
</dbReference>
<dbReference type="InterPro" id="IPR051465">
    <property type="entry name" value="Cell_Envelope_Struct_Comp"/>
</dbReference>
<feature type="domain" description="SLH" evidence="3">
    <location>
        <begin position="307"/>
        <end position="370"/>
    </location>
</feature>
<feature type="domain" description="SLH" evidence="3">
    <location>
        <begin position="371"/>
        <end position="428"/>
    </location>
</feature>
<accession>A0A6M1PQ37</accession>
<dbReference type="RefSeq" id="WP_165101966.1">
    <property type="nucleotide sequence ID" value="NZ_JAAKGU010000011.1"/>
</dbReference>
<keyword evidence="1" id="KW-0732">Signal</keyword>
<evidence type="ECO:0000259" key="3">
    <source>
        <dbReference type="PROSITE" id="PS51272"/>
    </source>
</evidence>
<organism evidence="4 5">
    <name type="scientific">Paenibacillus apii</name>
    <dbReference type="NCBI Taxonomy" id="1850370"/>
    <lineage>
        <taxon>Bacteria</taxon>
        <taxon>Bacillati</taxon>
        <taxon>Bacillota</taxon>
        <taxon>Bacilli</taxon>
        <taxon>Bacillales</taxon>
        <taxon>Paenibacillaceae</taxon>
        <taxon>Paenibacillus</taxon>
    </lineage>
</organism>
<dbReference type="AlphaFoldDB" id="A0A6M1PQ37"/>
<evidence type="ECO:0000313" key="4">
    <source>
        <dbReference type="EMBL" id="NGM84708.1"/>
    </source>
</evidence>
<protein>
    <recommendedName>
        <fullName evidence="3">SLH domain-containing protein</fullName>
    </recommendedName>
</protein>
<sequence>MKNDNYKHLMRWVICFWMMFIFIFQATVPAFAAYNTRPLKMYPKLDEVEIASGQSSSFEIHLKFSNNVSFIDETQEDRYDMTGYNAKNLTKFHMKEAKSGKEIPVKVTPHPQALKHTEESKYFYVYAEGLDPKTDYILYIDEDLYANMGNSLGSPYEILFNLSTDPQVIKWGPTVPLPINNVTIPPLYMTESSIKNSQKGVPVDTSITLTFSFNVSGPEMVTYNSELFFLFEEGTQSIPIEVKAGGTVNDFVIKPILPLKEGTEYKIVVVKELSAKNGSTMSSPINLYFKTVKPGSDDDADQEVAENNFTYFTDIANSWARDEINALADLGIINGFADGTFHPNENNSRAEIAAILVRVFDLESNTTISFNDTKNHWAENYISTAAASGIVKGFDADRFAPNEKVTREQLVVMLIRASGLNLKDKNPSEDDSKESSGSSVTTEVYQGSTVTSAVYQGSSATTLHDFIDAAAVSDWARDSMEIAIKNGIIHGYSDKTLAPQANVTRAEACKMINTLLGLP</sequence>
<reference evidence="4 5" key="1">
    <citation type="submission" date="2020-02" db="EMBL/GenBank/DDBJ databases">
        <authorList>
            <person name="Gao J."/>
            <person name="Sun J."/>
        </authorList>
    </citation>
    <scope>NUCLEOTIDE SEQUENCE [LARGE SCALE GENOMIC DNA]</scope>
    <source>
        <strain evidence="4 5">7124</strain>
    </source>
</reference>
<dbReference type="Pfam" id="PF00395">
    <property type="entry name" value="SLH"/>
    <property type="match status" value="3"/>
</dbReference>
<comment type="caution">
    <text evidence="4">The sequence shown here is derived from an EMBL/GenBank/DDBJ whole genome shotgun (WGS) entry which is preliminary data.</text>
</comment>
<dbReference type="EMBL" id="JAAKGU010000011">
    <property type="protein sequence ID" value="NGM84708.1"/>
    <property type="molecule type" value="Genomic_DNA"/>
</dbReference>